<dbReference type="InterPro" id="IPR013087">
    <property type="entry name" value="Znf_C2H2_type"/>
</dbReference>
<sequence>MLQCTVPGCIWFFKRPEDRRRHLTKLHANDSRLTSTATATDAVPNLTVRSPNLLFENFPEDPFEDNDAHHSPTPPITPPPTTSHENHNQAPPQPRIIKTYHPHLTGEKCDFQGAPIPSDSPPDPREIPENPWEPFDDMVGFHTADLLYRKVEMSQGDTDFLLNLWSLSLAKHGDVGPFYNHEAIHEAIDSIKQGSAPWCCFVTAPKDNLPDDVPEWKRTQYEVWYRDPEMVIKNMLDNPEFADEFDTRPYIERTLDGKHRWSDIMSGNYAWTESTEIYKADDSIITRNDDMFQQ</sequence>
<evidence type="ECO:0000256" key="1">
    <source>
        <dbReference type="SAM" id="MobiDB-lite"/>
    </source>
</evidence>
<dbReference type="Proteomes" id="UP001498398">
    <property type="component" value="Unassembled WGS sequence"/>
</dbReference>
<protein>
    <recommendedName>
        <fullName evidence="2">C2H2-type domain-containing protein</fullName>
    </recommendedName>
</protein>
<feature type="domain" description="C2H2-type" evidence="2">
    <location>
        <begin position="4"/>
        <end position="27"/>
    </location>
</feature>
<evidence type="ECO:0000313" key="3">
    <source>
        <dbReference type="EMBL" id="KAK7447095.1"/>
    </source>
</evidence>
<evidence type="ECO:0000259" key="2">
    <source>
        <dbReference type="PROSITE" id="PS00028"/>
    </source>
</evidence>
<dbReference type="Pfam" id="PF18759">
    <property type="entry name" value="Plavaka"/>
    <property type="match status" value="1"/>
</dbReference>
<name>A0ABR1J3N5_9AGAR</name>
<keyword evidence="4" id="KW-1185">Reference proteome</keyword>
<proteinExistence type="predicted"/>
<feature type="region of interest" description="Disordered" evidence="1">
    <location>
        <begin position="55"/>
        <end position="96"/>
    </location>
</feature>
<accession>A0ABR1J3N5</accession>
<dbReference type="InterPro" id="IPR041078">
    <property type="entry name" value="Plavaka"/>
</dbReference>
<organism evidence="3 4">
    <name type="scientific">Marasmiellus scandens</name>
    <dbReference type="NCBI Taxonomy" id="2682957"/>
    <lineage>
        <taxon>Eukaryota</taxon>
        <taxon>Fungi</taxon>
        <taxon>Dikarya</taxon>
        <taxon>Basidiomycota</taxon>
        <taxon>Agaricomycotina</taxon>
        <taxon>Agaricomycetes</taxon>
        <taxon>Agaricomycetidae</taxon>
        <taxon>Agaricales</taxon>
        <taxon>Marasmiineae</taxon>
        <taxon>Omphalotaceae</taxon>
        <taxon>Marasmiellus</taxon>
    </lineage>
</organism>
<feature type="region of interest" description="Disordered" evidence="1">
    <location>
        <begin position="108"/>
        <end position="135"/>
    </location>
</feature>
<evidence type="ECO:0000313" key="4">
    <source>
        <dbReference type="Proteomes" id="UP001498398"/>
    </source>
</evidence>
<dbReference type="EMBL" id="JBANRG010000042">
    <property type="protein sequence ID" value="KAK7447095.1"/>
    <property type="molecule type" value="Genomic_DNA"/>
</dbReference>
<gene>
    <name evidence="3" type="ORF">VKT23_014308</name>
</gene>
<comment type="caution">
    <text evidence="3">The sequence shown here is derived from an EMBL/GenBank/DDBJ whole genome shotgun (WGS) entry which is preliminary data.</text>
</comment>
<feature type="compositionally biased region" description="Pro residues" evidence="1">
    <location>
        <begin position="72"/>
        <end position="81"/>
    </location>
</feature>
<dbReference type="PROSITE" id="PS00028">
    <property type="entry name" value="ZINC_FINGER_C2H2_1"/>
    <property type="match status" value="1"/>
</dbReference>
<reference evidence="3 4" key="1">
    <citation type="submission" date="2024-01" db="EMBL/GenBank/DDBJ databases">
        <title>A draft genome for the cacao thread blight pathogen Marasmiellus scandens.</title>
        <authorList>
            <person name="Baruah I.K."/>
            <person name="Leung J."/>
            <person name="Bukari Y."/>
            <person name="Amoako-Attah I."/>
            <person name="Meinhardt L.W."/>
            <person name="Bailey B.A."/>
            <person name="Cohen S.P."/>
        </authorList>
    </citation>
    <scope>NUCLEOTIDE SEQUENCE [LARGE SCALE GENOMIC DNA]</scope>
    <source>
        <strain evidence="3 4">GH-19</strain>
    </source>
</reference>